<dbReference type="EC" id="6.3.4.15" evidence="3"/>
<evidence type="ECO:0000256" key="3">
    <source>
        <dbReference type="ARBA" id="ARBA00024227"/>
    </source>
</evidence>
<dbReference type="RefSeq" id="WP_149430687.1">
    <property type="nucleotide sequence ID" value="NZ_VLNY01000005.1"/>
</dbReference>
<dbReference type="PANTHER" id="PTHR12835">
    <property type="entry name" value="BIOTIN PROTEIN LIGASE"/>
    <property type="match status" value="1"/>
</dbReference>
<dbReference type="PROSITE" id="PS51733">
    <property type="entry name" value="BPL_LPL_CATALYTIC"/>
    <property type="match status" value="1"/>
</dbReference>
<evidence type="ECO:0000256" key="2">
    <source>
        <dbReference type="ARBA" id="ARBA00023267"/>
    </source>
</evidence>
<comment type="caution">
    <text evidence="5">The sequence shown here is derived from an EMBL/GenBank/DDBJ whole genome shotgun (WGS) entry which is preliminary data.</text>
</comment>
<dbReference type="InterPro" id="IPR045864">
    <property type="entry name" value="aa-tRNA-synth_II/BPL/LPL"/>
</dbReference>
<dbReference type="Gene3D" id="3.30.930.10">
    <property type="entry name" value="Bira Bifunctional Protein, Domain 2"/>
    <property type="match status" value="1"/>
</dbReference>
<dbReference type="InterPro" id="IPR004408">
    <property type="entry name" value="Biotin_CoA_COase_ligase"/>
</dbReference>
<accession>A0A5A7SBV6</accession>
<dbReference type="OrthoDB" id="9807064at2"/>
<dbReference type="EMBL" id="VLNY01000005">
    <property type="protein sequence ID" value="KAA0022632.1"/>
    <property type="molecule type" value="Genomic_DNA"/>
</dbReference>
<dbReference type="SUPFAM" id="SSF55681">
    <property type="entry name" value="Class II aaRS and biotin synthetases"/>
    <property type="match status" value="1"/>
</dbReference>
<dbReference type="CDD" id="cd16442">
    <property type="entry name" value="BPL"/>
    <property type="match status" value="1"/>
</dbReference>
<dbReference type="GO" id="GO:0004077">
    <property type="term" value="F:biotin--[biotin carboxyl-carrier protein] ligase activity"/>
    <property type="evidence" value="ECO:0007669"/>
    <property type="project" value="UniProtKB-EC"/>
</dbReference>
<gene>
    <name evidence="5" type="ORF">FOY51_13165</name>
</gene>
<proteinExistence type="predicted"/>
<organism evidence="5 6">
    <name type="scientific">Antrihabitans cavernicola</name>
    <dbReference type="NCBI Taxonomy" id="2495913"/>
    <lineage>
        <taxon>Bacteria</taxon>
        <taxon>Bacillati</taxon>
        <taxon>Actinomycetota</taxon>
        <taxon>Actinomycetes</taxon>
        <taxon>Mycobacteriales</taxon>
        <taxon>Nocardiaceae</taxon>
        <taxon>Antrihabitans</taxon>
    </lineage>
</organism>
<dbReference type="NCBIfam" id="TIGR00121">
    <property type="entry name" value="birA_ligase"/>
    <property type="match status" value="1"/>
</dbReference>
<keyword evidence="1 5" id="KW-0436">Ligase</keyword>
<sequence>MFSDLSRPPLNAAELRRGLEYFSALDVVDSTGSTNADLLARAGDRDADRSVLIAEFQETGRGRHSRTWISPPQAQISMSVLLRLPGIPPADLGWLPLLTGIAAVDALRAAAKVDAKLKWPNDVQIDGKKVAGILAEVGETAPEPVVVIGIGLNVSLREDELPAPEATSLLLAGADITDRTTLVRALLRELAARLTAWERVGWSTADLAAVYRERCSTIGASVRADLPGGEAVTGTATDVDAQGRLSIDTGAGVRSVSAGDVTHLRPA</sequence>
<feature type="domain" description="BPL/LPL catalytic" evidence="4">
    <location>
        <begin position="10"/>
        <end position="198"/>
    </location>
</feature>
<name>A0A5A7SBV6_9NOCA</name>
<dbReference type="PANTHER" id="PTHR12835:SF5">
    <property type="entry name" value="BIOTIN--PROTEIN LIGASE"/>
    <property type="match status" value="1"/>
</dbReference>
<dbReference type="GO" id="GO:0005737">
    <property type="term" value="C:cytoplasm"/>
    <property type="evidence" value="ECO:0007669"/>
    <property type="project" value="TreeGrafter"/>
</dbReference>
<protein>
    <recommendedName>
        <fullName evidence="3">biotin--[biotin carboxyl-carrier protein] ligase</fullName>
        <ecNumber evidence="3">6.3.4.15</ecNumber>
    </recommendedName>
</protein>
<dbReference type="InterPro" id="IPR004143">
    <property type="entry name" value="BPL_LPL_catalytic"/>
</dbReference>
<keyword evidence="2" id="KW-0092">Biotin</keyword>
<dbReference type="Gene3D" id="2.30.30.100">
    <property type="match status" value="1"/>
</dbReference>
<evidence type="ECO:0000259" key="4">
    <source>
        <dbReference type="PROSITE" id="PS51733"/>
    </source>
</evidence>
<keyword evidence="6" id="KW-1185">Reference proteome</keyword>
<dbReference type="InterPro" id="IPR003142">
    <property type="entry name" value="BPL_C"/>
</dbReference>
<reference evidence="5 6" key="1">
    <citation type="submission" date="2019-07" db="EMBL/GenBank/DDBJ databases">
        <title>Rhodococcus cavernicolus sp. nov., isolated from a cave.</title>
        <authorList>
            <person name="Lee S.D."/>
        </authorList>
    </citation>
    <scope>NUCLEOTIDE SEQUENCE [LARGE SCALE GENOMIC DNA]</scope>
    <source>
        <strain evidence="5 6">C1-24</strain>
    </source>
</reference>
<evidence type="ECO:0000313" key="6">
    <source>
        <dbReference type="Proteomes" id="UP000322244"/>
    </source>
</evidence>
<dbReference type="Pfam" id="PF02237">
    <property type="entry name" value="BPL_C"/>
    <property type="match status" value="1"/>
</dbReference>
<dbReference type="AlphaFoldDB" id="A0A5A7SBV6"/>
<evidence type="ECO:0000313" key="5">
    <source>
        <dbReference type="EMBL" id="KAA0022632.1"/>
    </source>
</evidence>
<evidence type="ECO:0000256" key="1">
    <source>
        <dbReference type="ARBA" id="ARBA00022598"/>
    </source>
</evidence>
<dbReference type="Pfam" id="PF03099">
    <property type="entry name" value="BPL_LplA_LipB"/>
    <property type="match status" value="1"/>
</dbReference>
<dbReference type="Proteomes" id="UP000322244">
    <property type="component" value="Unassembled WGS sequence"/>
</dbReference>